<evidence type="ECO:0000313" key="3">
    <source>
        <dbReference type="Proteomes" id="UP000334820"/>
    </source>
</evidence>
<dbReference type="InterPro" id="IPR001387">
    <property type="entry name" value="Cro/C1-type_HTH"/>
</dbReference>
<dbReference type="GO" id="GO:0003677">
    <property type="term" value="F:DNA binding"/>
    <property type="evidence" value="ECO:0007669"/>
    <property type="project" value="InterPro"/>
</dbReference>
<dbReference type="Pfam" id="PF13443">
    <property type="entry name" value="HTH_26"/>
    <property type="match status" value="1"/>
</dbReference>
<dbReference type="RefSeq" id="WP_151727425.1">
    <property type="nucleotide sequence ID" value="NZ_BKZV01000001.1"/>
</dbReference>
<accession>A0A5J4K4X6</accession>
<evidence type="ECO:0000313" key="2">
    <source>
        <dbReference type="EMBL" id="GER82595.1"/>
    </source>
</evidence>
<dbReference type="PROSITE" id="PS50943">
    <property type="entry name" value="HTH_CROC1"/>
    <property type="match status" value="1"/>
</dbReference>
<dbReference type="AlphaFoldDB" id="A0A5J4K4X6"/>
<gene>
    <name evidence="2" type="ORF">KTAU_12320</name>
</gene>
<reference evidence="2 3" key="1">
    <citation type="journal article" date="2019" name="Int. J. Syst. Evol. Microbiol.">
        <title>Thermogemmatispora aurantia sp. nov. and Thermogemmatispora argillosa sp. nov., within the class Ktedonobacteria, and emended description of the genus Thermogemmatispora.</title>
        <authorList>
            <person name="Zheng Y."/>
            <person name="Wang C.M."/>
            <person name="Sakai Y."/>
            <person name="Abe K."/>
            <person name="Yokota A."/>
            <person name="Yabe S."/>
        </authorList>
    </citation>
    <scope>NUCLEOTIDE SEQUENCE [LARGE SCALE GENOMIC DNA]</scope>
    <source>
        <strain evidence="2 3">A1-2</strain>
    </source>
</reference>
<comment type="caution">
    <text evidence="2">The sequence shown here is derived from an EMBL/GenBank/DDBJ whole genome shotgun (WGS) entry which is preliminary data.</text>
</comment>
<protein>
    <recommendedName>
        <fullName evidence="1">HTH cro/C1-type domain-containing protein</fullName>
    </recommendedName>
</protein>
<dbReference type="EMBL" id="BKZV01000001">
    <property type="protein sequence ID" value="GER82595.1"/>
    <property type="molecule type" value="Genomic_DNA"/>
</dbReference>
<dbReference type="Proteomes" id="UP000334820">
    <property type="component" value="Unassembled WGS sequence"/>
</dbReference>
<sequence>MLRLRVREVAQEKNMSMHRLSMKSEVSYHVIREIFINPYKAVSTYTLDKIAEALEVPVTDIIEDVPKWQAEEERKRLKGRLEGS</sequence>
<dbReference type="SUPFAM" id="SSF47413">
    <property type="entry name" value="lambda repressor-like DNA-binding domains"/>
    <property type="match status" value="1"/>
</dbReference>
<keyword evidence="3" id="KW-1185">Reference proteome</keyword>
<dbReference type="Gene3D" id="1.10.260.40">
    <property type="entry name" value="lambda repressor-like DNA-binding domains"/>
    <property type="match status" value="1"/>
</dbReference>
<proteinExistence type="predicted"/>
<name>A0A5J4K4X6_9CHLR</name>
<feature type="domain" description="HTH cro/C1-type" evidence="1">
    <location>
        <begin position="6"/>
        <end position="61"/>
    </location>
</feature>
<evidence type="ECO:0000259" key="1">
    <source>
        <dbReference type="PROSITE" id="PS50943"/>
    </source>
</evidence>
<organism evidence="2 3">
    <name type="scientific">Thermogemmatispora aurantia</name>
    <dbReference type="NCBI Taxonomy" id="2045279"/>
    <lineage>
        <taxon>Bacteria</taxon>
        <taxon>Bacillati</taxon>
        <taxon>Chloroflexota</taxon>
        <taxon>Ktedonobacteria</taxon>
        <taxon>Thermogemmatisporales</taxon>
        <taxon>Thermogemmatisporaceae</taxon>
        <taxon>Thermogemmatispora</taxon>
    </lineage>
</organism>
<dbReference type="InterPro" id="IPR010982">
    <property type="entry name" value="Lambda_DNA-bd_dom_sf"/>
</dbReference>